<gene>
    <name evidence="1" type="ORF">OE699_01985</name>
</gene>
<protein>
    <submittedName>
        <fullName evidence="1">HK97 gp10 family phage protein</fullName>
    </submittedName>
</protein>
<keyword evidence="2" id="KW-1185">Reference proteome</keyword>
<reference evidence="1 2" key="1">
    <citation type="submission" date="2022-10" db="EMBL/GenBank/DDBJ databases">
        <title>Sinirhodobacter sp. nov., isolated from ocean surface sediments.</title>
        <authorList>
            <person name="He W."/>
            <person name="Wang L."/>
            <person name="Zhang D.-F."/>
        </authorList>
    </citation>
    <scope>NUCLEOTIDE SEQUENCE [LARGE SCALE GENOMIC DNA]</scope>
    <source>
        <strain evidence="1 2">WL0115</strain>
    </source>
</reference>
<dbReference type="RefSeq" id="WP_263846894.1">
    <property type="nucleotide sequence ID" value="NZ_JAOWKW010000001.1"/>
</dbReference>
<organism evidence="1 2">
    <name type="scientific">Sedimentimonas flavescens</name>
    <dbReference type="NCBI Taxonomy" id="2851012"/>
    <lineage>
        <taxon>Bacteria</taxon>
        <taxon>Pseudomonadati</taxon>
        <taxon>Pseudomonadota</taxon>
        <taxon>Alphaproteobacteria</taxon>
        <taxon>Rhodobacterales</taxon>
        <taxon>Rhodobacter group</taxon>
        <taxon>Sedimentimonas</taxon>
    </lineage>
</organism>
<dbReference type="NCBIfam" id="TIGR01725">
    <property type="entry name" value="phge_HK97_gp10"/>
    <property type="match status" value="1"/>
</dbReference>
<evidence type="ECO:0000313" key="2">
    <source>
        <dbReference type="Proteomes" id="UP001526166"/>
    </source>
</evidence>
<proteinExistence type="predicted"/>
<dbReference type="Pfam" id="PF04883">
    <property type="entry name" value="HK97-gp10_like"/>
    <property type="match status" value="1"/>
</dbReference>
<name>A0ABT2ZV41_9RHOB</name>
<dbReference type="EMBL" id="JAOWKW010000001">
    <property type="protein sequence ID" value="MCV2877609.1"/>
    <property type="molecule type" value="Genomic_DNA"/>
</dbReference>
<sequence>MVEVSPAFRRRLKVIPALITAEVRPVMEACADELVAMMQTLAPRDTGEGAASIGWTWGDAPKVAMVLDSLTAKKNAKDRIVIYAAGGDAFHMRFQEFGTVDMPAQPFFWPAYRALKAKIKRRIAAAVRRGVKKANV</sequence>
<dbReference type="Proteomes" id="UP001526166">
    <property type="component" value="Unassembled WGS sequence"/>
</dbReference>
<dbReference type="InterPro" id="IPR010064">
    <property type="entry name" value="HK97-gp10_tail"/>
</dbReference>
<comment type="caution">
    <text evidence="1">The sequence shown here is derived from an EMBL/GenBank/DDBJ whole genome shotgun (WGS) entry which is preliminary data.</text>
</comment>
<evidence type="ECO:0000313" key="1">
    <source>
        <dbReference type="EMBL" id="MCV2877609.1"/>
    </source>
</evidence>
<accession>A0ABT2ZV41</accession>